<dbReference type="STRING" id="70996.SE18_20150"/>
<dbReference type="OrthoDB" id="9845510at2"/>
<reference evidence="1 2" key="1">
    <citation type="submission" date="2015-07" db="EMBL/GenBank/DDBJ databases">
        <title>Whole genome sequence of Herpetosiphon geysericola DSM 7119.</title>
        <authorList>
            <person name="Hemp J."/>
            <person name="Ward L.M."/>
            <person name="Pace L.A."/>
            <person name="Fischer W.W."/>
        </authorList>
    </citation>
    <scope>NUCLEOTIDE SEQUENCE [LARGE SCALE GENOMIC DNA]</scope>
    <source>
        <strain evidence="1 2">DSM 7119</strain>
    </source>
</reference>
<dbReference type="EMBL" id="LGKP01000032">
    <property type="protein sequence ID" value="KPL81916.1"/>
    <property type="molecule type" value="Genomic_DNA"/>
</dbReference>
<dbReference type="Proteomes" id="UP000050277">
    <property type="component" value="Unassembled WGS sequence"/>
</dbReference>
<evidence type="ECO:0000313" key="1">
    <source>
        <dbReference type="EMBL" id="KPL81916.1"/>
    </source>
</evidence>
<comment type="caution">
    <text evidence="1">The sequence shown here is derived from an EMBL/GenBank/DDBJ whole genome shotgun (WGS) entry which is preliminary data.</text>
</comment>
<sequence>MLMLDRDGTVLCVEKPKPKPNAMKRAYAELPHEPDQDQTSRIGRLVDLAFDQLGFRRLELHVSDDHASKRR</sequence>
<protein>
    <submittedName>
        <fullName evidence="1">Uncharacterized protein</fullName>
    </submittedName>
</protein>
<organism evidence="1 2">
    <name type="scientific">Herpetosiphon geysericola</name>
    <dbReference type="NCBI Taxonomy" id="70996"/>
    <lineage>
        <taxon>Bacteria</taxon>
        <taxon>Bacillati</taxon>
        <taxon>Chloroflexota</taxon>
        <taxon>Chloroflexia</taxon>
        <taxon>Herpetosiphonales</taxon>
        <taxon>Herpetosiphonaceae</taxon>
        <taxon>Herpetosiphon</taxon>
    </lineage>
</organism>
<dbReference type="RefSeq" id="WP_054536264.1">
    <property type="nucleotide sequence ID" value="NZ_LGKP01000032.1"/>
</dbReference>
<gene>
    <name evidence="1" type="ORF">SE18_20150</name>
</gene>
<evidence type="ECO:0000313" key="2">
    <source>
        <dbReference type="Proteomes" id="UP000050277"/>
    </source>
</evidence>
<accession>A0A0P6XF88</accession>
<proteinExistence type="predicted"/>
<dbReference type="AlphaFoldDB" id="A0A0P6XF88"/>
<keyword evidence="2" id="KW-1185">Reference proteome</keyword>
<name>A0A0P6XF88_9CHLR</name>